<proteinExistence type="predicted"/>
<dbReference type="GO" id="GO:0032259">
    <property type="term" value="P:methylation"/>
    <property type="evidence" value="ECO:0007669"/>
    <property type="project" value="UniProtKB-KW"/>
</dbReference>
<dbReference type="InterPro" id="IPR029063">
    <property type="entry name" value="SAM-dependent_MTases_sf"/>
</dbReference>
<dbReference type="InterPro" id="IPR018773">
    <property type="entry name" value="MeTrfase_reg_dom_prd"/>
</dbReference>
<dbReference type="GO" id="GO:0008168">
    <property type="term" value="F:methyltransferase activity"/>
    <property type="evidence" value="ECO:0007669"/>
    <property type="project" value="UniProtKB-KW"/>
</dbReference>
<dbReference type="CDD" id="cd02440">
    <property type="entry name" value="AdoMet_MTases"/>
    <property type="match status" value="1"/>
</dbReference>
<dbReference type="EMBL" id="JBHSLC010000006">
    <property type="protein sequence ID" value="MFC5354294.1"/>
    <property type="molecule type" value="Genomic_DNA"/>
</dbReference>
<dbReference type="Pfam" id="PF13847">
    <property type="entry name" value="Methyltransf_31"/>
    <property type="match status" value="1"/>
</dbReference>
<reference evidence="4" key="1">
    <citation type="journal article" date="2019" name="Int. J. Syst. Evol. Microbiol.">
        <title>The Global Catalogue of Microorganisms (GCM) 10K type strain sequencing project: providing services to taxonomists for standard genome sequencing and annotation.</title>
        <authorList>
            <consortium name="The Broad Institute Genomics Platform"/>
            <consortium name="The Broad Institute Genome Sequencing Center for Infectious Disease"/>
            <person name="Wu L."/>
            <person name="Ma J."/>
        </authorList>
    </citation>
    <scope>NUCLEOTIDE SEQUENCE [LARGE SCALE GENOMIC DNA]</scope>
    <source>
        <strain evidence="4">CCUG 58760</strain>
    </source>
</reference>
<dbReference type="InterPro" id="IPR050723">
    <property type="entry name" value="CFA/CMAS"/>
</dbReference>
<protein>
    <submittedName>
        <fullName evidence="3">Class I SAM-dependent methyltransferase</fullName>
    </submittedName>
</protein>
<comment type="caution">
    <text evidence="3">The sequence shown here is derived from an EMBL/GenBank/DDBJ whole genome shotgun (WGS) entry which is preliminary data.</text>
</comment>
<keyword evidence="3" id="KW-0489">Methyltransferase</keyword>
<evidence type="ECO:0000259" key="2">
    <source>
        <dbReference type="Pfam" id="PF13847"/>
    </source>
</evidence>
<sequence length="514" mass="56139">MSHWSEGYNADIAYTNSFYRDLAPGYLAYVCQLAGFRAPDTDAPFRYCELGCGQGLTLTVMAATHARSEFVGIDFNPAHIAAARRLAAEAGIGNVTFREDSFQELARRDDRAEEPFDIVVLHGVYSWISAENRRAIVDFLGRALKPGGLVYVSYNTQSGWAPLLPLQSLMLDYATAHPGRSDRQMDGMLAFLNRLKEAGAAYFQANPMAGQHLATMAQQDRRYLAHEYINTHWEPLNHARVARDMSRAKLGFVGSATIPFNNDELALPATLRTLLAEITDPLLAHGVRELAMNQPFRRDIFVRGPEPLDARSQWNHLNRQRFTLTVPRDEASLALPVPLGELRHDPAMGEPILDALSAGTPSFAELAAIPALNGQAPAALSQFVSLLVSAHQAHPVGAQGDASRETARALNQALARRMLTEEEQRIQIAPAIGTAILADTMDRLAHTGLLSGVPANIGMLADAAVGLLQAHGRQVFAEDGTTLTTPQAMHDRLIGILSASLPRRLPVWQRLGVI</sequence>
<accession>A0ABW0G167</accession>
<evidence type="ECO:0000313" key="3">
    <source>
        <dbReference type="EMBL" id="MFC5354294.1"/>
    </source>
</evidence>
<feature type="domain" description="Methyltransferase" evidence="2">
    <location>
        <begin position="46"/>
        <end position="155"/>
    </location>
</feature>
<evidence type="ECO:0000259" key="1">
    <source>
        <dbReference type="Pfam" id="PF10119"/>
    </source>
</evidence>
<evidence type="ECO:0000313" key="4">
    <source>
        <dbReference type="Proteomes" id="UP001596166"/>
    </source>
</evidence>
<feature type="domain" description="Methyltransferase regulatory" evidence="1">
    <location>
        <begin position="220"/>
        <end position="303"/>
    </location>
</feature>
<gene>
    <name evidence="3" type="ORF">ACFPMG_04670</name>
</gene>
<keyword evidence="3" id="KW-0808">Transferase</keyword>
<dbReference type="Pfam" id="PF10119">
    <property type="entry name" value="MethyTransf_Reg"/>
    <property type="match status" value="1"/>
</dbReference>
<dbReference type="RefSeq" id="WP_376994037.1">
    <property type="nucleotide sequence ID" value="NZ_JBHSLC010000006.1"/>
</dbReference>
<organism evidence="3 4">
    <name type="scientific">Azospirillum himalayense</name>
    <dbReference type="NCBI Taxonomy" id="654847"/>
    <lineage>
        <taxon>Bacteria</taxon>
        <taxon>Pseudomonadati</taxon>
        <taxon>Pseudomonadota</taxon>
        <taxon>Alphaproteobacteria</taxon>
        <taxon>Rhodospirillales</taxon>
        <taxon>Azospirillaceae</taxon>
        <taxon>Azospirillum</taxon>
    </lineage>
</organism>
<dbReference type="Proteomes" id="UP001596166">
    <property type="component" value="Unassembled WGS sequence"/>
</dbReference>
<dbReference type="PANTHER" id="PTHR43667:SF2">
    <property type="entry name" value="FATTY ACID C-METHYL TRANSFERASE"/>
    <property type="match status" value="1"/>
</dbReference>
<dbReference type="PANTHER" id="PTHR43667">
    <property type="entry name" value="CYCLOPROPANE-FATTY-ACYL-PHOSPHOLIPID SYNTHASE"/>
    <property type="match status" value="1"/>
</dbReference>
<name>A0ABW0G167_9PROT</name>
<keyword evidence="4" id="KW-1185">Reference proteome</keyword>
<dbReference type="SUPFAM" id="SSF53335">
    <property type="entry name" value="S-adenosyl-L-methionine-dependent methyltransferases"/>
    <property type="match status" value="1"/>
</dbReference>
<dbReference type="InterPro" id="IPR025714">
    <property type="entry name" value="Methyltranfer_dom"/>
</dbReference>
<dbReference type="Gene3D" id="3.40.50.150">
    <property type="entry name" value="Vaccinia Virus protein VP39"/>
    <property type="match status" value="1"/>
</dbReference>